<dbReference type="InterPro" id="IPR051095">
    <property type="entry name" value="Dros_DevTransReg"/>
</dbReference>
<feature type="DNA-binding region" description="H-T-H motif" evidence="8">
    <location>
        <begin position="486"/>
        <end position="506"/>
    </location>
</feature>
<proteinExistence type="predicted"/>
<dbReference type="InterPro" id="IPR000210">
    <property type="entry name" value="BTB/POZ_dom"/>
</dbReference>
<keyword evidence="6 8" id="KW-0539">Nucleus</keyword>
<dbReference type="GO" id="GO:0006357">
    <property type="term" value="P:regulation of transcription by RNA polymerase II"/>
    <property type="evidence" value="ECO:0007669"/>
    <property type="project" value="TreeGrafter"/>
</dbReference>
<protein>
    <submittedName>
        <fullName evidence="12">Protein tramtrack, beta isoform</fullName>
    </submittedName>
</protein>
<gene>
    <name evidence="12" type="primary">ttk_0</name>
    <name evidence="12" type="ORF">Anas_00680</name>
</gene>
<dbReference type="Proteomes" id="UP000326759">
    <property type="component" value="Unassembled WGS sequence"/>
</dbReference>
<feature type="compositionally biased region" description="Basic and acidic residues" evidence="9">
    <location>
        <begin position="259"/>
        <end position="278"/>
    </location>
</feature>
<keyword evidence="3" id="KW-0221">Differentiation</keyword>
<dbReference type="PANTHER" id="PTHR23110">
    <property type="entry name" value="BTB DOMAIN TRANSCRIPTION FACTOR"/>
    <property type="match status" value="1"/>
</dbReference>
<evidence type="ECO:0000256" key="7">
    <source>
        <dbReference type="ARBA" id="ARBA00037382"/>
    </source>
</evidence>
<evidence type="ECO:0000256" key="1">
    <source>
        <dbReference type="ARBA" id="ARBA00004123"/>
    </source>
</evidence>
<reference evidence="12 13" key="1">
    <citation type="journal article" date="2019" name="PLoS Biol.">
        <title>Sex chromosomes control vertical transmission of feminizing Wolbachia symbionts in an isopod.</title>
        <authorList>
            <person name="Becking T."/>
            <person name="Chebbi M.A."/>
            <person name="Giraud I."/>
            <person name="Moumen B."/>
            <person name="Laverre T."/>
            <person name="Caubet Y."/>
            <person name="Peccoud J."/>
            <person name="Gilbert C."/>
            <person name="Cordaux R."/>
        </authorList>
    </citation>
    <scope>NUCLEOTIDE SEQUENCE [LARGE SCALE GENOMIC DNA]</scope>
    <source>
        <strain evidence="12">ANa2</strain>
        <tissue evidence="12">Whole body excluding digestive tract and cuticle</tissue>
    </source>
</reference>
<dbReference type="PROSITE" id="PS50960">
    <property type="entry name" value="HTH_PSQ"/>
    <property type="match status" value="1"/>
</dbReference>
<dbReference type="FunFam" id="1.10.10.60:FF:000019">
    <property type="entry name" value="Ligand-dependent corepressor isoform 1"/>
    <property type="match status" value="1"/>
</dbReference>
<dbReference type="GO" id="GO:0035167">
    <property type="term" value="P:larval lymph gland hemopoiesis"/>
    <property type="evidence" value="ECO:0007669"/>
    <property type="project" value="UniProtKB-ARBA"/>
</dbReference>
<dbReference type="GO" id="GO:0007464">
    <property type="term" value="P:R3/R4 cell fate commitment"/>
    <property type="evidence" value="ECO:0007669"/>
    <property type="project" value="UniProtKB-ARBA"/>
</dbReference>
<dbReference type="Pfam" id="PF05225">
    <property type="entry name" value="HTH_psq"/>
    <property type="match status" value="1"/>
</dbReference>
<comment type="caution">
    <text evidence="12">The sequence shown here is derived from an EMBL/GenBank/DDBJ whole genome shotgun (WGS) entry which is preliminary data.</text>
</comment>
<evidence type="ECO:0000256" key="5">
    <source>
        <dbReference type="ARBA" id="ARBA00023125"/>
    </source>
</evidence>
<feature type="compositionally biased region" description="Low complexity" evidence="9">
    <location>
        <begin position="625"/>
        <end position="636"/>
    </location>
</feature>
<evidence type="ECO:0000256" key="2">
    <source>
        <dbReference type="ARBA" id="ARBA00022473"/>
    </source>
</evidence>
<dbReference type="GO" id="GO:0016199">
    <property type="term" value="P:axon midline choice point recognition"/>
    <property type="evidence" value="ECO:0007669"/>
    <property type="project" value="UniProtKB-ARBA"/>
</dbReference>
<accession>A0A5N5TMQ9</accession>
<dbReference type="SMART" id="SM00225">
    <property type="entry name" value="BTB"/>
    <property type="match status" value="1"/>
</dbReference>
<comment type="subcellular location">
    <subcellularLocation>
        <location evidence="1 8">Nucleus</location>
    </subcellularLocation>
</comment>
<evidence type="ECO:0000313" key="13">
    <source>
        <dbReference type="Proteomes" id="UP000326759"/>
    </source>
</evidence>
<dbReference type="CDD" id="cd18315">
    <property type="entry name" value="BTB_POZ_BAB-like"/>
    <property type="match status" value="1"/>
</dbReference>
<evidence type="ECO:0000256" key="6">
    <source>
        <dbReference type="ARBA" id="ARBA00023242"/>
    </source>
</evidence>
<evidence type="ECO:0000256" key="3">
    <source>
        <dbReference type="ARBA" id="ARBA00022782"/>
    </source>
</evidence>
<keyword evidence="4" id="KW-0524">Neurogenesis</keyword>
<name>A0A5N5TMQ9_9CRUS</name>
<dbReference type="InterPro" id="IPR009057">
    <property type="entry name" value="Homeodomain-like_sf"/>
</dbReference>
<dbReference type="PROSITE" id="PS50097">
    <property type="entry name" value="BTB"/>
    <property type="match status" value="1"/>
</dbReference>
<feature type="compositionally biased region" description="Acidic residues" evidence="9">
    <location>
        <begin position="590"/>
        <end position="601"/>
    </location>
</feature>
<dbReference type="Pfam" id="PF00651">
    <property type="entry name" value="BTB"/>
    <property type="match status" value="1"/>
</dbReference>
<organism evidence="12 13">
    <name type="scientific">Armadillidium nasatum</name>
    <dbReference type="NCBI Taxonomy" id="96803"/>
    <lineage>
        <taxon>Eukaryota</taxon>
        <taxon>Metazoa</taxon>
        <taxon>Ecdysozoa</taxon>
        <taxon>Arthropoda</taxon>
        <taxon>Crustacea</taxon>
        <taxon>Multicrustacea</taxon>
        <taxon>Malacostraca</taxon>
        <taxon>Eumalacostraca</taxon>
        <taxon>Peracarida</taxon>
        <taxon>Isopoda</taxon>
        <taxon>Oniscidea</taxon>
        <taxon>Crinocheta</taxon>
        <taxon>Armadillidiidae</taxon>
        <taxon>Armadillidium</taxon>
    </lineage>
</organism>
<evidence type="ECO:0000259" key="10">
    <source>
        <dbReference type="PROSITE" id="PS50097"/>
    </source>
</evidence>
<dbReference type="AlphaFoldDB" id="A0A5N5TMQ9"/>
<feature type="domain" description="HTH psq-type" evidence="11">
    <location>
        <begin position="459"/>
        <end position="510"/>
    </location>
</feature>
<evidence type="ECO:0000259" key="11">
    <source>
        <dbReference type="PROSITE" id="PS50960"/>
    </source>
</evidence>
<dbReference type="GO" id="GO:0048813">
    <property type="term" value="P:dendrite morphogenesis"/>
    <property type="evidence" value="ECO:0007669"/>
    <property type="project" value="UniProtKB-ARBA"/>
</dbReference>
<feature type="domain" description="BTB" evidence="10">
    <location>
        <begin position="47"/>
        <end position="114"/>
    </location>
</feature>
<dbReference type="EMBL" id="SEYY01000337">
    <property type="protein sequence ID" value="KAB7507448.1"/>
    <property type="molecule type" value="Genomic_DNA"/>
</dbReference>
<dbReference type="InterPro" id="IPR011333">
    <property type="entry name" value="SKP1/BTB/POZ_sf"/>
</dbReference>
<dbReference type="GO" id="GO:0005634">
    <property type="term" value="C:nucleus"/>
    <property type="evidence" value="ECO:0007669"/>
    <property type="project" value="UniProtKB-SubCell"/>
</dbReference>
<dbReference type="Gene3D" id="1.10.10.60">
    <property type="entry name" value="Homeodomain-like"/>
    <property type="match status" value="1"/>
</dbReference>
<dbReference type="GO" id="GO:0008406">
    <property type="term" value="P:gonad development"/>
    <property type="evidence" value="ECO:0007669"/>
    <property type="project" value="UniProtKB-ARBA"/>
</dbReference>
<evidence type="ECO:0000256" key="4">
    <source>
        <dbReference type="ARBA" id="ARBA00022902"/>
    </source>
</evidence>
<dbReference type="InterPro" id="IPR007889">
    <property type="entry name" value="HTH_Psq"/>
</dbReference>
<dbReference type="SUPFAM" id="SSF54695">
    <property type="entry name" value="POZ domain"/>
    <property type="match status" value="1"/>
</dbReference>
<keyword evidence="5 8" id="KW-0238">DNA-binding</keyword>
<dbReference type="GO" id="GO:0003677">
    <property type="term" value="F:DNA binding"/>
    <property type="evidence" value="ECO:0007669"/>
    <property type="project" value="UniProtKB-UniRule"/>
</dbReference>
<comment type="function">
    <text evidence="7">Putative transcription factor required for axon growth and guidance in the central and peripheral nervous systems. Repels CNS axons away from the midline by promoting the expression of the midline repellent sli and its receptor robo.</text>
</comment>
<dbReference type="SUPFAM" id="SSF46689">
    <property type="entry name" value="Homeodomain-like"/>
    <property type="match status" value="1"/>
</dbReference>
<dbReference type="GO" id="GO:0045467">
    <property type="term" value="P:R7 cell development"/>
    <property type="evidence" value="ECO:0007669"/>
    <property type="project" value="UniProtKB-ARBA"/>
</dbReference>
<evidence type="ECO:0000313" key="12">
    <source>
        <dbReference type="EMBL" id="KAB7507448.1"/>
    </source>
</evidence>
<dbReference type="PANTHER" id="PTHR23110:SF111">
    <property type="entry name" value="LONGITUDINALS LACKING PROTEIN, ISOFORMS F_I_K_T"/>
    <property type="match status" value="1"/>
</dbReference>
<keyword evidence="13" id="KW-1185">Reference proteome</keyword>
<feature type="region of interest" description="Disordered" evidence="9">
    <location>
        <begin position="140"/>
        <end position="215"/>
    </location>
</feature>
<feature type="region of interest" description="Disordered" evidence="9">
    <location>
        <begin position="581"/>
        <end position="645"/>
    </location>
</feature>
<evidence type="ECO:0000256" key="9">
    <source>
        <dbReference type="SAM" id="MobiDB-lite"/>
    </source>
</evidence>
<dbReference type="OrthoDB" id="10261408at2759"/>
<sequence>MRLCEYDYLEETHLIMGTSSQFCLRWNNHQTNLLRAFDDLLRQESFTDVTLACEDGVTLQAHRLVLAACSAYFSSLFSSTSSSQHPIVILKDVQSIEMRALLQYMYRGEVNIEQNQLKELLRVAEGLRVKGLVEDLDSNTQTQPLPLLTSNSQPLPLLVTPSQRYTPDVTPSPTPLENRPSSNCNEGWESESFYSSNNRKSFHSPPPSPKRSKVDIKEEPHHIISDHVAHELHKHPYLPSYLSQHIHMNHSQRISHPAFDSKESKPLRDSYDGERESTADIPLHSTSNEVRERVSPSNLSTGSTPFSVPGPDSPPIKRPKHSTEQPVISPNPILRTALAHTRNFQQDVTSLASFANSMIPLPPLLSARTHSIATNEELRRASESHRETYESKYFGHLNKKSDIPSDEDSKSYVDISREEENGEKVGTNGAMLSDYSSYNLDPSNHSHFSNFVSYVPTAKPEWKRYKQYTKADLSQAIDAVRKGMTALQASRKYKVPSRTLYDKIKKMGINTLPRRLPSKKTTTEFGLDVNDISQLHLQTSNYLDGRTSKGEFNCDRISSGDLTGKPSLPNVHIQASLTTKESKLEKTDMPEECPSQDEDVMETSTRGSFSFVGTKVFPSDDSGPLDLTDTDNNTLTSRPTIEERA</sequence>
<keyword evidence="2" id="KW-0217">Developmental protein</keyword>
<dbReference type="Gene3D" id="3.30.710.10">
    <property type="entry name" value="Potassium Channel Kv1.1, Chain A"/>
    <property type="match status" value="1"/>
</dbReference>
<feature type="compositionally biased region" description="Polar residues" evidence="9">
    <location>
        <begin position="295"/>
        <end position="306"/>
    </location>
</feature>
<feature type="compositionally biased region" description="Polar residues" evidence="9">
    <location>
        <begin position="140"/>
        <end position="171"/>
    </location>
</feature>
<evidence type="ECO:0000256" key="8">
    <source>
        <dbReference type="PROSITE-ProRule" id="PRU00320"/>
    </source>
</evidence>
<dbReference type="GO" id="GO:0045476">
    <property type="term" value="P:nurse cell apoptotic process"/>
    <property type="evidence" value="ECO:0007669"/>
    <property type="project" value="UniProtKB-ARBA"/>
</dbReference>
<feature type="region of interest" description="Disordered" evidence="9">
    <location>
        <begin position="256"/>
        <end position="328"/>
    </location>
</feature>
<dbReference type="GO" id="GO:0007526">
    <property type="term" value="P:larval somatic muscle development"/>
    <property type="evidence" value="ECO:0007669"/>
    <property type="project" value="UniProtKB-ARBA"/>
</dbReference>